<comment type="cofactor">
    <cofactor evidence="1">
        <name>FAD</name>
        <dbReference type="ChEBI" id="CHEBI:57692"/>
    </cofactor>
</comment>
<name>A0A7J5XZ23_DISMA</name>
<comment type="caution">
    <text evidence="11">The sequence shown here is derived from an EMBL/GenBank/DDBJ whole genome shotgun (WGS) entry which is preliminary data.</text>
</comment>
<dbReference type="Proteomes" id="UP000518266">
    <property type="component" value="Unassembled WGS sequence"/>
</dbReference>
<dbReference type="Pfam" id="PF00788">
    <property type="entry name" value="RA"/>
    <property type="match status" value="1"/>
</dbReference>
<dbReference type="PANTHER" id="PTHR10742">
    <property type="entry name" value="FLAVIN MONOAMINE OXIDASE"/>
    <property type="match status" value="1"/>
</dbReference>
<dbReference type="SMART" id="SM00314">
    <property type="entry name" value="RA"/>
    <property type="match status" value="1"/>
</dbReference>
<evidence type="ECO:0000313" key="12">
    <source>
        <dbReference type="Proteomes" id="UP000518266"/>
    </source>
</evidence>
<evidence type="ECO:0000256" key="4">
    <source>
        <dbReference type="ARBA" id="ARBA00022490"/>
    </source>
</evidence>
<evidence type="ECO:0000256" key="6">
    <source>
        <dbReference type="ARBA" id="ARBA00022827"/>
    </source>
</evidence>
<dbReference type="Pfam" id="PF16517">
    <property type="entry name" value="Nore1-SARAH"/>
    <property type="match status" value="1"/>
</dbReference>
<feature type="non-terminal residue" evidence="11">
    <location>
        <position position="1268"/>
    </location>
</feature>
<keyword evidence="12" id="KW-1185">Reference proteome</keyword>
<evidence type="ECO:0000259" key="10">
    <source>
        <dbReference type="PROSITE" id="PS50951"/>
    </source>
</evidence>
<dbReference type="PROSITE" id="PS50200">
    <property type="entry name" value="RA"/>
    <property type="match status" value="1"/>
</dbReference>
<evidence type="ECO:0000256" key="5">
    <source>
        <dbReference type="ARBA" id="ARBA00022630"/>
    </source>
</evidence>
<dbReference type="AlphaFoldDB" id="A0A7J5XZ23"/>
<dbReference type="InterPro" id="IPR050281">
    <property type="entry name" value="Flavin_monoamine_oxidase"/>
</dbReference>
<feature type="domain" description="Ras-associating" evidence="9">
    <location>
        <begin position="244"/>
        <end position="331"/>
    </location>
</feature>
<dbReference type="OrthoDB" id="2019015at2759"/>
<dbReference type="SUPFAM" id="SSF54373">
    <property type="entry name" value="FAD-linked reductases, C-terminal domain"/>
    <property type="match status" value="2"/>
</dbReference>
<dbReference type="Gene3D" id="3.50.50.60">
    <property type="entry name" value="FAD/NAD(P)-binding domain"/>
    <property type="match status" value="2"/>
</dbReference>
<keyword evidence="6" id="KW-0274">FAD</keyword>
<evidence type="ECO:0000256" key="3">
    <source>
        <dbReference type="ARBA" id="ARBA00005995"/>
    </source>
</evidence>
<comment type="similarity">
    <text evidence="3">Belongs to the flavin monoamine oxidase family.</text>
</comment>
<dbReference type="GO" id="GO:0007165">
    <property type="term" value="P:signal transduction"/>
    <property type="evidence" value="ECO:0007669"/>
    <property type="project" value="InterPro"/>
</dbReference>
<evidence type="ECO:0000259" key="9">
    <source>
        <dbReference type="PROSITE" id="PS50200"/>
    </source>
</evidence>
<reference evidence="11 12" key="1">
    <citation type="submission" date="2020-03" db="EMBL/GenBank/DDBJ databases">
        <title>Dissostichus mawsoni Genome sequencing and assembly.</title>
        <authorList>
            <person name="Park H."/>
        </authorList>
    </citation>
    <scope>NUCLEOTIDE SEQUENCE [LARGE SCALE GENOMIC DNA]</scope>
    <source>
        <strain evidence="11">DM0001</strain>
        <tissue evidence="11">Muscle</tissue>
    </source>
</reference>
<dbReference type="InterPro" id="IPR011524">
    <property type="entry name" value="SARAH_dom"/>
</dbReference>
<comment type="subcellular location">
    <subcellularLocation>
        <location evidence="2">Cytoplasm</location>
    </subcellularLocation>
</comment>
<evidence type="ECO:0000313" key="11">
    <source>
        <dbReference type="EMBL" id="KAF3842141.1"/>
    </source>
</evidence>
<dbReference type="GO" id="GO:0005737">
    <property type="term" value="C:cytoplasm"/>
    <property type="evidence" value="ECO:0007669"/>
    <property type="project" value="UniProtKB-SubCell"/>
</dbReference>
<evidence type="ECO:0000256" key="1">
    <source>
        <dbReference type="ARBA" id="ARBA00001974"/>
    </source>
</evidence>
<dbReference type="EMBL" id="JAAKFY010000019">
    <property type="protein sequence ID" value="KAF3842141.1"/>
    <property type="molecule type" value="Genomic_DNA"/>
</dbReference>
<dbReference type="Gene3D" id="3.90.660.10">
    <property type="match status" value="2"/>
</dbReference>
<dbReference type="Gene3D" id="3.10.20.90">
    <property type="entry name" value="Phosphatidylinositol 3-kinase Catalytic Subunit, Chain A, domain 1"/>
    <property type="match status" value="1"/>
</dbReference>
<dbReference type="PANTHER" id="PTHR10742:SF405">
    <property type="entry name" value="PEROXISOMAL N(1)-ACETYL-SPERMINE_SPERMIDINE OXIDASE"/>
    <property type="match status" value="1"/>
</dbReference>
<keyword evidence="4" id="KW-0963">Cytoplasm</keyword>
<keyword evidence="5" id="KW-0285">Flavoprotein</keyword>
<gene>
    <name evidence="11" type="ORF">F7725_024092</name>
</gene>
<dbReference type="InterPro" id="IPR002937">
    <property type="entry name" value="Amino_oxidase"/>
</dbReference>
<accession>A0A7J5XZ23</accession>
<dbReference type="InterPro" id="IPR036188">
    <property type="entry name" value="FAD/NAD-bd_sf"/>
</dbReference>
<dbReference type="CDD" id="cd21894">
    <property type="entry name" value="SARAH_RASSF4"/>
    <property type="match status" value="1"/>
</dbReference>
<keyword evidence="7" id="KW-0560">Oxidoreductase</keyword>
<evidence type="ECO:0000256" key="2">
    <source>
        <dbReference type="ARBA" id="ARBA00004496"/>
    </source>
</evidence>
<dbReference type="Pfam" id="PF01593">
    <property type="entry name" value="Amino_oxidase"/>
    <property type="match status" value="2"/>
</dbReference>
<dbReference type="GO" id="GO:0046592">
    <property type="term" value="F:polyamine oxidase activity"/>
    <property type="evidence" value="ECO:0007669"/>
    <property type="project" value="TreeGrafter"/>
</dbReference>
<proteinExistence type="inferred from homology"/>
<feature type="domain" description="SARAH" evidence="10">
    <location>
        <begin position="339"/>
        <end position="386"/>
    </location>
</feature>
<sequence>METELWEECTRYIKAVTCESVRRDEIVWCFMFDLFALNAARPEGMKTDNQRYTGYIAGGYTEEEDAVFYDSGDESGGGQSWTLVTMVERQTYVKLSEEKLIPKSHILSLLRTYNCYHEGKNFQLRTREEDGELILEGLLNIYWGLRRPIRLQMYDDNERFRLNRNDRSAGAKQLSEESNNNSLGTEPEPAGGDTCGLDEEDSPQLLRTRSDASFMRVQRRSRTHTARDLQRLRTHRFSINGHFYNHKTSVFTPAFGSVTNVRVNSSMTTGQVLNLLLHKFRVENKSEEFVLYLVHESGEKTRLREGEYPVTRVLYGPCEKISKILITEADLGEEVTYDVAQYIKFEIPVLDSFVVKLKEEEEREINKLTRRYSSLKSMIQLQLEGRASDNIVEIGAHWIHGPTEENPVFCLARRKLNAEDVYPAEEMFYELIYESSKFESQGGEPRACVGDFIRSKAEQRAAEKWKDIDAATRCLRLCVISNMLKVECCFNGAHSMDEVGLGAYGLYKTLPGQDCTFPGGYEGLIKNLMSELPRDLVTYNWPVRCVHWNNTEKEENSVMIECDDEKIAADHVIVTVPLGYLKKHHSTLFSPPLPLHKLHSVERLGFGTTNVIYVEFDSPWWDADYENIYLVYGHVLCGWIAGHESEYMETLSEQEVTQPHDTTHPQIHRLTVCLGNPTVTPRRVLRSQWFHDPWTCGSYSYPGKGCSVQDLENMMEPLSTNGSLLQVLFAGEATHTCYFSTVHGALLTGWREADRLISHYSSSSIAAAQRLVNAGFQHVQILEATARSGGRVKTGTLGDNIIEIGANWIHGPSEENPVFCLARQYGLLEPDALTPENQAMDVEGHPPWVPNFFSSSGRKLNAEDIYPAQEMFLELMSEGSKFESQGGEPWACVGDFLRSEAEQQAAEKWKDIDAATRCLRLCVISNMLKVECCVNGAHSMDEVGLGAYGLYKTLPGLDCTFPGGYEGLIKNLMSELPSDLVTYNRPVRCVHWNNTEKEENSVMIECDDEKKIAADHVIVTVPLGYLKKHHSTLFSPPLPLHKLHSVERLGFGTNNKIYVEFDSPWWDADCEVIYLVWEDEDGMLDQVPDVQRSWIKKLFGFTVLKPSERYGHVLCGWIAGHESEYMETLSEQEVTHTMTQLIRRFTVEDFCLKLKLRMISVSTLRLTVCLGNPTVTPRRVLRSQWFHDPWTCGSYSYPGKGCSAQDLENMMEPLPTKGSLLQPLQVLFAGERLIPATTPPSTELSLLGGEKLTDSSLTIPPSVPLNHP</sequence>
<dbReference type="PROSITE" id="PS50951">
    <property type="entry name" value="SARAH"/>
    <property type="match status" value="1"/>
</dbReference>
<feature type="region of interest" description="Disordered" evidence="8">
    <location>
        <begin position="168"/>
        <end position="201"/>
    </location>
</feature>
<evidence type="ECO:0000256" key="7">
    <source>
        <dbReference type="ARBA" id="ARBA00023002"/>
    </source>
</evidence>
<evidence type="ECO:0000256" key="8">
    <source>
        <dbReference type="SAM" id="MobiDB-lite"/>
    </source>
</evidence>
<dbReference type="InterPro" id="IPR000159">
    <property type="entry name" value="RA_dom"/>
</dbReference>
<protein>
    <submittedName>
        <fullName evidence="11">Uncharacterized protein</fullName>
    </submittedName>
</protein>
<dbReference type="GO" id="GO:0046203">
    <property type="term" value="P:spermidine catabolic process"/>
    <property type="evidence" value="ECO:0007669"/>
    <property type="project" value="TreeGrafter"/>
</dbReference>
<dbReference type="SUPFAM" id="SSF51905">
    <property type="entry name" value="FAD/NAD(P)-binding domain"/>
    <property type="match status" value="2"/>
</dbReference>
<organism evidence="11 12">
    <name type="scientific">Dissostichus mawsoni</name>
    <name type="common">Antarctic cod</name>
    <dbReference type="NCBI Taxonomy" id="36200"/>
    <lineage>
        <taxon>Eukaryota</taxon>
        <taxon>Metazoa</taxon>
        <taxon>Chordata</taxon>
        <taxon>Craniata</taxon>
        <taxon>Vertebrata</taxon>
        <taxon>Euteleostomi</taxon>
        <taxon>Actinopterygii</taxon>
        <taxon>Neopterygii</taxon>
        <taxon>Teleostei</taxon>
        <taxon>Neoteleostei</taxon>
        <taxon>Acanthomorphata</taxon>
        <taxon>Eupercaria</taxon>
        <taxon>Perciformes</taxon>
        <taxon>Notothenioidei</taxon>
        <taxon>Nototheniidae</taxon>
        <taxon>Dissostichus</taxon>
    </lineage>
</organism>